<protein>
    <submittedName>
        <fullName evidence="5">GntR family transcriptional regulator</fullName>
    </submittedName>
</protein>
<feature type="domain" description="HTH gntR-type" evidence="4">
    <location>
        <begin position="22"/>
        <end position="89"/>
    </location>
</feature>
<reference evidence="5 6" key="1">
    <citation type="submission" date="2019-08" db="EMBL/GenBank/DDBJ databases">
        <title>Bacterial whole genome sequence for Glaciihabitans sp. CHu50b-6-2.</title>
        <authorList>
            <person name="Jin L."/>
        </authorList>
    </citation>
    <scope>NUCLEOTIDE SEQUENCE [LARGE SCALE GENOMIC DNA]</scope>
    <source>
        <strain evidence="5 6">CHu50b-6-2</strain>
    </source>
</reference>
<evidence type="ECO:0000313" key="6">
    <source>
        <dbReference type="Proteomes" id="UP000321379"/>
    </source>
</evidence>
<dbReference type="PRINTS" id="PR00035">
    <property type="entry name" value="HTHGNTR"/>
</dbReference>
<dbReference type="InterPro" id="IPR036388">
    <property type="entry name" value="WH-like_DNA-bd_sf"/>
</dbReference>
<proteinExistence type="predicted"/>
<keyword evidence="2" id="KW-0238">DNA-binding</keyword>
<accession>A0A5C8UK79</accession>
<dbReference type="SUPFAM" id="SSF48008">
    <property type="entry name" value="GntR ligand-binding domain-like"/>
    <property type="match status" value="1"/>
</dbReference>
<dbReference type="Pfam" id="PF07729">
    <property type="entry name" value="FCD"/>
    <property type="match status" value="1"/>
</dbReference>
<dbReference type="AlphaFoldDB" id="A0A5C8UK79"/>
<name>A0A5C8UK79_9MICO</name>
<organism evidence="5 6">
    <name type="scientific">Lacisediminihabitans profunda</name>
    <dbReference type="NCBI Taxonomy" id="2594790"/>
    <lineage>
        <taxon>Bacteria</taxon>
        <taxon>Bacillati</taxon>
        <taxon>Actinomycetota</taxon>
        <taxon>Actinomycetes</taxon>
        <taxon>Micrococcales</taxon>
        <taxon>Microbacteriaceae</taxon>
        <taxon>Lacisediminihabitans</taxon>
    </lineage>
</organism>
<dbReference type="PROSITE" id="PS50949">
    <property type="entry name" value="HTH_GNTR"/>
    <property type="match status" value="1"/>
</dbReference>
<dbReference type="Gene3D" id="1.10.10.10">
    <property type="entry name" value="Winged helix-like DNA-binding domain superfamily/Winged helix DNA-binding domain"/>
    <property type="match status" value="1"/>
</dbReference>
<keyword evidence="1" id="KW-0805">Transcription regulation</keyword>
<dbReference type="SUPFAM" id="SSF46785">
    <property type="entry name" value="Winged helix' DNA-binding domain"/>
    <property type="match status" value="1"/>
</dbReference>
<sequence length="230" mass="25080">MSEAGVDQRDAPDSGDDTFSGSTVVSMVFNQILDAVHNGRLQPGERISDSELAERLGVSRTPVREALQRLREIGIIEASASRFTRIAVVSPEQTADAMVVWLALYAAVISEVIPTVSPEVVAAMKADHENFVSMLSTRDMQRIATANAEFFNHLVELSRNPVLRRGIQSVVHVVRLGSLHLPDQIDFRALSESQALLVAASRDHDRAAALGALRMLGTIRVSTDWADTPK</sequence>
<dbReference type="EMBL" id="VRMG01000012">
    <property type="protein sequence ID" value="TXN28631.1"/>
    <property type="molecule type" value="Genomic_DNA"/>
</dbReference>
<dbReference type="InterPro" id="IPR000485">
    <property type="entry name" value="AsnC-type_HTH_dom"/>
</dbReference>
<dbReference type="RefSeq" id="WP_147784839.1">
    <property type="nucleotide sequence ID" value="NZ_VRMG01000012.1"/>
</dbReference>
<dbReference type="PANTHER" id="PTHR43537">
    <property type="entry name" value="TRANSCRIPTIONAL REGULATOR, GNTR FAMILY"/>
    <property type="match status" value="1"/>
</dbReference>
<keyword evidence="3" id="KW-0804">Transcription</keyword>
<dbReference type="GO" id="GO:0003700">
    <property type="term" value="F:DNA-binding transcription factor activity"/>
    <property type="evidence" value="ECO:0007669"/>
    <property type="project" value="InterPro"/>
</dbReference>
<dbReference type="Proteomes" id="UP000321379">
    <property type="component" value="Unassembled WGS sequence"/>
</dbReference>
<dbReference type="PANTHER" id="PTHR43537:SF24">
    <property type="entry name" value="GLUCONATE OPERON TRANSCRIPTIONAL REPRESSOR"/>
    <property type="match status" value="1"/>
</dbReference>
<evidence type="ECO:0000259" key="4">
    <source>
        <dbReference type="PROSITE" id="PS50949"/>
    </source>
</evidence>
<dbReference type="InterPro" id="IPR008920">
    <property type="entry name" value="TF_FadR/GntR_C"/>
</dbReference>
<dbReference type="InterPro" id="IPR011711">
    <property type="entry name" value="GntR_C"/>
</dbReference>
<comment type="caution">
    <text evidence="5">The sequence shown here is derived from an EMBL/GenBank/DDBJ whole genome shotgun (WGS) entry which is preliminary data.</text>
</comment>
<dbReference type="InterPro" id="IPR036390">
    <property type="entry name" value="WH_DNA-bd_sf"/>
</dbReference>
<evidence type="ECO:0000256" key="3">
    <source>
        <dbReference type="ARBA" id="ARBA00023163"/>
    </source>
</evidence>
<dbReference type="SMART" id="SM00345">
    <property type="entry name" value="HTH_GNTR"/>
    <property type="match status" value="1"/>
</dbReference>
<dbReference type="InterPro" id="IPR000524">
    <property type="entry name" value="Tscrpt_reg_HTH_GntR"/>
</dbReference>
<evidence type="ECO:0000256" key="2">
    <source>
        <dbReference type="ARBA" id="ARBA00023125"/>
    </source>
</evidence>
<dbReference type="GO" id="GO:0043565">
    <property type="term" value="F:sequence-specific DNA binding"/>
    <property type="evidence" value="ECO:0007669"/>
    <property type="project" value="InterPro"/>
</dbReference>
<dbReference type="CDD" id="cd07377">
    <property type="entry name" value="WHTH_GntR"/>
    <property type="match status" value="1"/>
</dbReference>
<dbReference type="Gene3D" id="1.20.120.530">
    <property type="entry name" value="GntR ligand-binding domain-like"/>
    <property type="match status" value="1"/>
</dbReference>
<gene>
    <name evidence="5" type="ORF">FVP33_16725</name>
</gene>
<evidence type="ECO:0000256" key="1">
    <source>
        <dbReference type="ARBA" id="ARBA00023015"/>
    </source>
</evidence>
<keyword evidence="6" id="KW-1185">Reference proteome</keyword>
<evidence type="ECO:0000313" key="5">
    <source>
        <dbReference type="EMBL" id="TXN28631.1"/>
    </source>
</evidence>
<dbReference type="Pfam" id="PF00392">
    <property type="entry name" value="GntR"/>
    <property type="match status" value="1"/>
</dbReference>
<dbReference type="PRINTS" id="PR00033">
    <property type="entry name" value="HTHASNC"/>
</dbReference>